<dbReference type="EMBL" id="FNEC01000037">
    <property type="protein sequence ID" value="SDK39835.1"/>
    <property type="molecule type" value="Genomic_DNA"/>
</dbReference>
<evidence type="ECO:0000313" key="2">
    <source>
        <dbReference type="EMBL" id="SNT47989.1"/>
    </source>
</evidence>
<reference evidence="2 3" key="2">
    <citation type="submission" date="2017-06" db="EMBL/GenBank/DDBJ databases">
        <authorList>
            <person name="Varghese N."/>
            <person name="Submissions S."/>
        </authorList>
    </citation>
    <scope>NUCLEOTIDE SEQUENCE [LARGE SCALE GENOMIC DNA]</scope>
    <source>
        <strain evidence="2 3">RLD-1</strain>
    </source>
</reference>
<dbReference type="Proteomes" id="UP000198309">
    <property type="component" value="Unassembled WGS sequence"/>
</dbReference>
<proteinExistence type="predicted"/>
<keyword evidence="3" id="KW-1185">Reference proteome</keyword>
<organism evidence="1 4">
    <name type="scientific">Pseudomonas delhiensis</name>
    <dbReference type="NCBI Taxonomy" id="366289"/>
    <lineage>
        <taxon>Bacteria</taxon>
        <taxon>Pseudomonadati</taxon>
        <taxon>Pseudomonadota</taxon>
        <taxon>Gammaproteobacteria</taxon>
        <taxon>Pseudomonadales</taxon>
        <taxon>Pseudomonadaceae</taxon>
        <taxon>Pseudomonas</taxon>
    </lineage>
</organism>
<reference evidence="1 4" key="1">
    <citation type="submission" date="2016-10" db="EMBL/GenBank/DDBJ databases">
        <authorList>
            <person name="de Groot N.N."/>
        </authorList>
    </citation>
    <scope>NUCLEOTIDE SEQUENCE [LARGE SCALE GENOMIC DNA]</scope>
    <source>
        <strain evidence="1 4">CCM 7361</strain>
    </source>
</reference>
<sequence length="39" mass="4445">MTMSGRVVKTDEVVISEVKLVPLRGDFQPEQQKSREVEV</sequence>
<name>A0A239N1G3_9PSED</name>
<gene>
    <name evidence="1" type="ORF">SAMN05216189_103714</name>
    <name evidence="2" type="ORF">SAMN06295949_13368</name>
</gene>
<dbReference type="AlphaFoldDB" id="A0A239N1G3"/>
<evidence type="ECO:0000313" key="1">
    <source>
        <dbReference type="EMBL" id="SDK39835.1"/>
    </source>
</evidence>
<accession>A0A239N1G3</accession>
<dbReference type="Proteomes" id="UP000199693">
    <property type="component" value="Unassembled WGS sequence"/>
</dbReference>
<protein>
    <submittedName>
        <fullName evidence="1">Uncharacterized protein</fullName>
    </submittedName>
</protein>
<dbReference type="EMBL" id="FZPC01000033">
    <property type="protein sequence ID" value="SNT47989.1"/>
    <property type="molecule type" value="Genomic_DNA"/>
</dbReference>
<evidence type="ECO:0000313" key="4">
    <source>
        <dbReference type="Proteomes" id="UP000199693"/>
    </source>
</evidence>
<evidence type="ECO:0000313" key="3">
    <source>
        <dbReference type="Proteomes" id="UP000198309"/>
    </source>
</evidence>